<accession>A0AAW0BRQ4</accession>
<keyword evidence="4" id="KW-1185">Reference proteome</keyword>
<dbReference type="AlphaFoldDB" id="A0AAW0BRQ4"/>
<evidence type="ECO:0000259" key="2">
    <source>
        <dbReference type="Pfam" id="PF20415"/>
    </source>
</evidence>
<dbReference type="InterPro" id="IPR046522">
    <property type="entry name" value="DUF6699"/>
</dbReference>
<dbReference type="Pfam" id="PF20415">
    <property type="entry name" value="DUF6699"/>
    <property type="match status" value="1"/>
</dbReference>
<sequence>MPGLNKHVHWASPATPSPPSSISSLPSSPGPLTPPQHTSGPYVYQPLPAVPTQINPALGYSAQPHLYWDMTLVPDAKGLAKHNPGVFVQSATQPPLPFITIIIPELGNCTVQVKAESAPYVTVGDVLDGIYRTLRQSITPAEYNRYNNQQRLQIDASYKRRYTRYTHPAGYQLEKAKGAKKVDLLLGRAMFMGLTSTGSGPDVWTLHCA</sequence>
<feature type="domain" description="DUF6699" evidence="2">
    <location>
        <begin position="66"/>
        <end position="197"/>
    </location>
</feature>
<dbReference type="Proteomes" id="UP001383192">
    <property type="component" value="Unassembled WGS sequence"/>
</dbReference>
<evidence type="ECO:0000313" key="3">
    <source>
        <dbReference type="EMBL" id="KAK7029700.1"/>
    </source>
</evidence>
<gene>
    <name evidence="3" type="ORF">VNI00_014398</name>
</gene>
<reference evidence="3 4" key="1">
    <citation type="submission" date="2024-01" db="EMBL/GenBank/DDBJ databases">
        <title>A draft genome for a cacao thread blight-causing isolate of Paramarasmius palmivorus.</title>
        <authorList>
            <person name="Baruah I.K."/>
            <person name="Bukari Y."/>
            <person name="Amoako-Attah I."/>
            <person name="Meinhardt L.W."/>
            <person name="Bailey B.A."/>
            <person name="Cohen S.P."/>
        </authorList>
    </citation>
    <scope>NUCLEOTIDE SEQUENCE [LARGE SCALE GENOMIC DNA]</scope>
    <source>
        <strain evidence="3 4">GH-12</strain>
    </source>
</reference>
<evidence type="ECO:0000313" key="4">
    <source>
        <dbReference type="Proteomes" id="UP001383192"/>
    </source>
</evidence>
<comment type="caution">
    <text evidence="3">The sequence shown here is derived from an EMBL/GenBank/DDBJ whole genome shotgun (WGS) entry which is preliminary data.</text>
</comment>
<dbReference type="EMBL" id="JAYKXP010000080">
    <property type="protein sequence ID" value="KAK7029700.1"/>
    <property type="molecule type" value="Genomic_DNA"/>
</dbReference>
<evidence type="ECO:0000256" key="1">
    <source>
        <dbReference type="SAM" id="MobiDB-lite"/>
    </source>
</evidence>
<proteinExistence type="predicted"/>
<protein>
    <recommendedName>
        <fullName evidence="2">DUF6699 domain-containing protein</fullName>
    </recommendedName>
</protein>
<organism evidence="3 4">
    <name type="scientific">Paramarasmius palmivorus</name>
    <dbReference type="NCBI Taxonomy" id="297713"/>
    <lineage>
        <taxon>Eukaryota</taxon>
        <taxon>Fungi</taxon>
        <taxon>Dikarya</taxon>
        <taxon>Basidiomycota</taxon>
        <taxon>Agaricomycotina</taxon>
        <taxon>Agaricomycetes</taxon>
        <taxon>Agaricomycetidae</taxon>
        <taxon>Agaricales</taxon>
        <taxon>Marasmiineae</taxon>
        <taxon>Marasmiaceae</taxon>
        <taxon>Paramarasmius</taxon>
    </lineage>
</organism>
<name>A0AAW0BRQ4_9AGAR</name>
<feature type="region of interest" description="Disordered" evidence="1">
    <location>
        <begin position="1"/>
        <end position="43"/>
    </location>
</feature>